<comment type="caution">
    <text evidence="2">The sequence shown here is derived from an EMBL/GenBank/DDBJ whole genome shotgun (WGS) entry which is preliminary data.</text>
</comment>
<name>A0AAU9TG97_EUPED</name>
<dbReference type="AlphaFoldDB" id="A0AAU9TG97"/>
<feature type="region of interest" description="Disordered" evidence="1">
    <location>
        <begin position="1"/>
        <end position="44"/>
    </location>
</feature>
<dbReference type="EMBL" id="CAKOGL010000003">
    <property type="protein sequence ID" value="CAH2084510.1"/>
    <property type="molecule type" value="Genomic_DNA"/>
</dbReference>
<evidence type="ECO:0000313" key="3">
    <source>
        <dbReference type="Proteomes" id="UP001153954"/>
    </source>
</evidence>
<feature type="compositionally biased region" description="Basic residues" evidence="1">
    <location>
        <begin position="1"/>
        <end position="13"/>
    </location>
</feature>
<gene>
    <name evidence="2" type="ORF">EEDITHA_LOCUS1068</name>
</gene>
<sequence>MNRNQRKNPRAVGKRNNADGREQDTTLNNDEIEEVLPPKSRRNPFKTCKPMTNRCCYVTPDYKDVEQSTEFSGVDDQFHNLVLQQYDFDPTISDTIKQLKELKKVLCGLTPKVENCSQYVNQKVAEPTYVETADGSQWQSIDNADDIDEYLSAEKEDKVIKTRDVSEHIYISELPNVKVIVEKFSKFKRNDVELRKLEEKIVCIEYDVFEKCYVEDGFKAPIQKLRAYFSIKPTSDNKEVPASTIPSLVKRNFNINSEDLEQLNEKEIEIIDSKIGENVPYLDDLKRVLKRNHAITARKEKSSLDLMALYKMAKRESSILKEAPETNLLSKAELEEIKELVTNNCGTSKHGINRRTIKNDKDTTEIKRDVTKNIVSESIFAELLKNDPLG</sequence>
<proteinExistence type="predicted"/>
<keyword evidence="3" id="KW-1185">Reference proteome</keyword>
<dbReference type="Proteomes" id="UP001153954">
    <property type="component" value="Unassembled WGS sequence"/>
</dbReference>
<evidence type="ECO:0000256" key="1">
    <source>
        <dbReference type="SAM" id="MobiDB-lite"/>
    </source>
</evidence>
<accession>A0AAU9TG97</accession>
<evidence type="ECO:0000313" key="2">
    <source>
        <dbReference type="EMBL" id="CAH2084510.1"/>
    </source>
</evidence>
<protein>
    <submittedName>
        <fullName evidence="2">Uncharacterized protein</fullName>
    </submittedName>
</protein>
<organism evidence="2 3">
    <name type="scientific">Euphydryas editha</name>
    <name type="common">Edith's checkerspot</name>
    <dbReference type="NCBI Taxonomy" id="104508"/>
    <lineage>
        <taxon>Eukaryota</taxon>
        <taxon>Metazoa</taxon>
        <taxon>Ecdysozoa</taxon>
        <taxon>Arthropoda</taxon>
        <taxon>Hexapoda</taxon>
        <taxon>Insecta</taxon>
        <taxon>Pterygota</taxon>
        <taxon>Neoptera</taxon>
        <taxon>Endopterygota</taxon>
        <taxon>Lepidoptera</taxon>
        <taxon>Glossata</taxon>
        <taxon>Ditrysia</taxon>
        <taxon>Papilionoidea</taxon>
        <taxon>Nymphalidae</taxon>
        <taxon>Nymphalinae</taxon>
        <taxon>Euphydryas</taxon>
    </lineage>
</organism>
<reference evidence="2" key="1">
    <citation type="submission" date="2022-03" db="EMBL/GenBank/DDBJ databases">
        <authorList>
            <person name="Tunstrom K."/>
        </authorList>
    </citation>
    <scope>NUCLEOTIDE SEQUENCE</scope>
</reference>